<dbReference type="AlphaFoldDB" id="A0A8T4KT28"/>
<organism evidence="1 2">
    <name type="scientific">Candidatus Iainarchaeum sp</name>
    <dbReference type="NCBI Taxonomy" id="3101447"/>
    <lineage>
        <taxon>Archaea</taxon>
        <taxon>Candidatus Iainarchaeota</taxon>
        <taxon>Candidatus Iainarchaeia</taxon>
        <taxon>Candidatus Iainarchaeales</taxon>
        <taxon>Candidatus Iainarchaeaceae</taxon>
        <taxon>Candidatus Iainarchaeum</taxon>
    </lineage>
</organism>
<dbReference type="Proteomes" id="UP000680185">
    <property type="component" value="Unassembled WGS sequence"/>
</dbReference>
<sequence>LELEPEREYEIVKARKGLYVIIDRGLVEEQIVRKVDEKILALLENSKIQDRVEERFEKFLNKIELLRFNEMLKEGIVEKFKASEKYKKAVYKLKEKESQSERERERQKGWFVAVKGEGKARELNGKYWRELKEGELKGLKDFDNTYYVFETGFLQECSERILKALQAKKTAGIEEITALTGLEREAVKGACAFLKENGELFEKKQGIYQYIQ</sequence>
<proteinExistence type="predicted"/>
<reference evidence="1" key="1">
    <citation type="submission" date="2021-03" db="EMBL/GenBank/DDBJ databases">
        <authorList>
            <person name="Jaffe A."/>
        </authorList>
    </citation>
    <scope>NUCLEOTIDE SEQUENCE</scope>
    <source>
        <strain evidence="1">RIFCSPLOWO2_01_FULL_43_13</strain>
    </source>
</reference>
<evidence type="ECO:0000313" key="1">
    <source>
        <dbReference type="EMBL" id="MBS3058193.1"/>
    </source>
</evidence>
<gene>
    <name evidence="1" type="ORF">J4478_02215</name>
</gene>
<feature type="non-terminal residue" evidence="1">
    <location>
        <position position="1"/>
    </location>
</feature>
<accession>A0A8T4KT28</accession>
<protein>
    <submittedName>
        <fullName evidence="1">Uncharacterized protein</fullName>
    </submittedName>
</protein>
<comment type="caution">
    <text evidence="1">The sequence shown here is derived from an EMBL/GenBank/DDBJ whole genome shotgun (WGS) entry which is preliminary data.</text>
</comment>
<evidence type="ECO:0000313" key="2">
    <source>
        <dbReference type="Proteomes" id="UP000680185"/>
    </source>
</evidence>
<reference evidence="1" key="2">
    <citation type="submission" date="2021-05" db="EMBL/GenBank/DDBJ databases">
        <title>Protein family content uncovers lineage relationships and bacterial pathway maintenance mechanisms in DPANN archaea.</title>
        <authorList>
            <person name="Castelle C.J."/>
            <person name="Meheust R."/>
            <person name="Jaffe A.L."/>
            <person name="Seitz K."/>
            <person name="Gong X."/>
            <person name="Baker B.J."/>
            <person name="Banfield J.F."/>
        </authorList>
    </citation>
    <scope>NUCLEOTIDE SEQUENCE</scope>
    <source>
        <strain evidence="1">RIFCSPLOWO2_01_FULL_43_13</strain>
    </source>
</reference>
<name>A0A8T4KT28_9ARCH</name>
<dbReference type="EMBL" id="JAGVWB010000013">
    <property type="protein sequence ID" value="MBS3058193.1"/>
    <property type="molecule type" value="Genomic_DNA"/>
</dbReference>